<feature type="region of interest" description="Disordered" evidence="1">
    <location>
        <begin position="101"/>
        <end position="136"/>
    </location>
</feature>
<feature type="compositionally biased region" description="Low complexity" evidence="1">
    <location>
        <begin position="109"/>
        <end position="122"/>
    </location>
</feature>
<protein>
    <submittedName>
        <fullName evidence="3">Hypothetical_protein</fullName>
    </submittedName>
</protein>
<comment type="caution">
    <text evidence="3">The sequence shown here is derived from an EMBL/GenBank/DDBJ whole genome shotgun (WGS) entry which is preliminary data.</text>
</comment>
<evidence type="ECO:0000313" key="4">
    <source>
        <dbReference type="Proteomes" id="UP001642409"/>
    </source>
</evidence>
<feature type="compositionally biased region" description="Basic and acidic residues" evidence="1">
    <location>
        <begin position="123"/>
        <end position="136"/>
    </location>
</feature>
<organism evidence="3 4">
    <name type="scientific">Hexamita inflata</name>
    <dbReference type="NCBI Taxonomy" id="28002"/>
    <lineage>
        <taxon>Eukaryota</taxon>
        <taxon>Metamonada</taxon>
        <taxon>Diplomonadida</taxon>
        <taxon>Hexamitidae</taxon>
        <taxon>Hexamitinae</taxon>
        <taxon>Hexamita</taxon>
    </lineage>
</organism>
<accession>A0ABP1HHR1</accession>
<evidence type="ECO:0000256" key="1">
    <source>
        <dbReference type="SAM" id="MobiDB-lite"/>
    </source>
</evidence>
<evidence type="ECO:0000313" key="3">
    <source>
        <dbReference type="EMBL" id="CAL5994908.1"/>
    </source>
</evidence>
<sequence length="136" mass="15583">MQKQYILYKQLIDVEAIAYCKDCCLALYCRVLGQDSLSFWNQMSITLSETCVHSVAPLWPLSTPPRVLKTEDLPNPIGIRICYKPAPNRYLCQIRPDAVIPSTPHIPMQEQQPEQNQKPQNAKNDKKAATKKEQKK</sequence>
<dbReference type="EMBL" id="CAXDID020000032">
    <property type="protein sequence ID" value="CAL5994908.1"/>
    <property type="molecule type" value="Genomic_DNA"/>
</dbReference>
<dbReference type="Proteomes" id="UP001642409">
    <property type="component" value="Unassembled WGS sequence"/>
</dbReference>
<reference evidence="3 4" key="1">
    <citation type="submission" date="2024-07" db="EMBL/GenBank/DDBJ databases">
        <authorList>
            <person name="Akdeniz Z."/>
        </authorList>
    </citation>
    <scope>NUCLEOTIDE SEQUENCE [LARGE SCALE GENOMIC DNA]</scope>
</reference>
<keyword evidence="4" id="KW-1185">Reference proteome</keyword>
<evidence type="ECO:0000313" key="2">
    <source>
        <dbReference type="EMBL" id="CAL5994894.1"/>
    </source>
</evidence>
<gene>
    <name evidence="2" type="ORF">HINF_LOCUS13769</name>
    <name evidence="3" type="ORF">HINF_LOCUS13776</name>
</gene>
<dbReference type="EMBL" id="CAXDID020000032">
    <property type="protein sequence ID" value="CAL5994894.1"/>
    <property type="molecule type" value="Genomic_DNA"/>
</dbReference>
<name>A0ABP1HHR1_9EUKA</name>
<proteinExistence type="predicted"/>